<comment type="caution">
    <text evidence="2">The sequence shown here is derived from an EMBL/GenBank/DDBJ whole genome shotgun (WGS) entry which is preliminary data.</text>
</comment>
<proteinExistence type="predicted"/>
<accession>A0A3D9BTM0</accession>
<dbReference type="AlphaFoldDB" id="A0A3D9BTM0"/>
<protein>
    <recommendedName>
        <fullName evidence="4">Phasin domain-containing protein</fullName>
    </recommendedName>
</protein>
<gene>
    <name evidence="2" type="ORF">DRV84_08725</name>
</gene>
<organism evidence="2 3">
    <name type="scientific">Rhodosalinus sediminis</name>
    <dbReference type="NCBI Taxonomy" id="1940533"/>
    <lineage>
        <taxon>Bacteria</taxon>
        <taxon>Pseudomonadati</taxon>
        <taxon>Pseudomonadota</taxon>
        <taxon>Alphaproteobacteria</taxon>
        <taxon>Rhodobacterales</taxon>
        <taxon>Paracoccaceae</taxon>
        <taxon>Rhodosalinus</taxon>
    </lineage>
</organism>
<dbReference type="EMBL" id="QOHR01000009">
    <property type="protein sequence ID" value="REC56869.1"/>
    <property type="molecule type" value="Genomic_DNA"/>
</dbReference>
<dbReference type="OrthoDB" id="8138512at2"/>
<reference evidence="2 3" key="1">
    <citation type="journal article" date="2017" name="Int. J. Syst. Evol. Microbiol.">
        <title>Rhodosalinus sediminis gen. nov., sp. nov., isolated from marine saltern.</title>
        <authorList>
            <person name="Guo L.Y."/>
            <person name="Ling S.K."/>
            <person name="Li C.M."/>
            <person name="Chen G.J."/>
            <person name="Du Z.J."/>
        </authorList>
    </citation>
    <scope>NUCLEOTIDE SEQUENCE [LARGE SCALE GENOMIC DNA]</scope>
    <source>
        <strain evidence="2 3">WDN1C137</strain>
    </source>
</reference>
<evidence type="ECO:0008006" key="4">
    <source>
        <dbReference type="Google" id="ProtNLM"/>
    </source>
</evidence>
<name>A0A3D9BTM0_9RHOB</name>
<evidence type="ECO:0000313" key="3">
    <source>
        <dbReference type="Proteomes" id="UP000257131"/>
    </source>
</evidence>
<feature type="region of interest" description="Disordered" evidence="1">
    <location>
        <begin position="126"/>
        <end position="154"/>
    </location>
</feature>
<evidence type="ECO:0000256" key="1">
    <source>
        <dbReference type="SAM" id="MobiDB-lite"/>
    </source>
</evidence>
<keyword evidence="3" id="KW-1185">Reference proteome</keyword>
<dbReference type="RefSeq" id="WP_115979502.1">
    <property type="nucleotide sequence ID" value="NZ_CAJXNW010000010.1"/>
</dbReference>
<evidence type="ECO:0000313" key="2">
    <source>
        <dbReference type="EMBL" id="REC56869.1"/>
    </source>
</evidence>
<sequence length="154" mass="17026">MAKQTTPQMSDLMQPMQMMTQFSLPAAAMAPQAEVIWQTQKSLMQEWDRYAHAWFERRRDAAESAQRCAEHMRKANGDGAPEETVAEINGWLSEEMKRLSTDAVENMEFCMRCFGLMSQGATSAGERLSESVAEAGEESAKAPAKRGGAKSTAV</sequence>
<dbReference type="Proteomes" id="UP000257131">
    <property type="component" value="Unassembled WGS sequence"/>
</dbReference>